<feature type="binding site" description="covalent" evidence="8">
    <location>
        <position position="53"/>
    </location>
    <ligand>
        <name>heme c</name>
        <dbReference type="ChEBI" id="CHEBI:61717"/>
    </ligand>
</feature>
<evidence type="ECO:0000313" key="12">
    <source>
        <dbReference type="Proteomes" id="UP000198461"/>
    </source>
</evidence>
<dbReference type="InterPro" id="IPR036909">
    <property type="entry name" value="Cyt_c-like_dom_sf"/>
</dbReference>
<feature type="chain" id="PRO_5012478330" evidence="10">
    <location>
        <begin position="21"/>
        <end position="220"/>
    </location>
</feature>
<dbReference type="Proteomes" id="UP000198461">
    <property type="component" value="Unassembled WGS sequence"/>
</dbReference>
<organism evidence="11 12">
    <name type="scientific">Sulfurivirga caldicuralii</name>
    <dbReference type="NCBI Taxonomy" id="364032"/>
    <lineage>
        <taxon>Bacteria</taxon>
        <taxon>Pseudomonadati</taxon>
        <taxon>Pseudomonadota</taxon>
        <taxon>Gammaproteobacteria</taxon>
        <taxon>Thiotrichales</taxon>
        <taxon>Piscirickettsiaceae</taxon>
        <taxon>Sulfurivirga</taxon>
    </lineage>
</organism>
<evidence type="ECO:0000256" key="5">
    <source>
        <dbReference type="ARBA" id="ARBA00022989"/>
    </source>
</evidence>
<dbReference type="GO" id="GO:0009055">
    <property type="term" value="F:electron transfer activity"/>
    <property type="evidence" value="ECO:0007669"/>
    <property type="project" value="InterPro"/>
</dbReference>
<dbReference type="Gene3D" id="1.10.760.10">
    <property type="entry name" value="Cytochrome c-like domain"/>
    <property type="match status" value="1"/>
</dbReference>
<evidence type="ECO:0000256" key="7">
    <source>
        <dbReference type="ARBA" id="ARBA00023136"/>
    </source>
</evidence>
<keyword evidence="3 9" id="KW-0812">Transmembrane</keyword>
<feature type="signal peptide" evidence="10">
    <location>
        <begin position="1"/>
        <end position="20"/>
    </location>
</feature>
<dbReference type="OrthoDB" id="9798864at2"/>
<keyword evidence="5 9" id="KW-1133">Transmembrane helix</keyword>
<dbReference type="PANTHER" id="PTHR10266:SF3">
    <property type="entry name" value="CYTOCHROME C1, HEME PROTEIN, MITOCHONDRIAL"/>
    <property type="match status" value="1"/>
</dbReference>
<evidence type="ECO:0000256" key="3">
    <source>
        <dbReference type="ARBA" id="ARBA00022692"/>
    </source>
</evidence>
<dbReference type="GO" id="GO:0020037">
    <property type="term" value="F:heme binding"/>
    <property type="evidence" value="ECO:0007669"/>
    <property type="project" value="InterPro"/>
</dbReference>
<comment type="cofactor">
    <cofactor evidence="8">
        <name>heme c</name>
        <dbReference type="ChEBI" id="CHEBI:61717"/>
    </cofactor>
    <text evidence="8">Binds 1 heme c group covalently per subunit.</text>
</comment>
<feature type="transmembrane region" description="Helical" evidence="9">
    <location>
        <begin position="193"/>
        <end position="211"/>
    </location>
</feature>
<name>A0A1N6G2M7_9GAMM</name>
<dbReference type="Pfam" id="PF02167">
    <property type="entry name" value="Cytochrom_C1"/>
    <property type="match status" value="1"/>
</dbReference>
<comment type="subcellular location">
    <subcellularLocation>
        <location evidence="1">Membrane</location>
    </subcellularLocation>
</comment>
<feature type="binding site" description="covalent" evidence="8">
    <location>
        <position position="57"/>
    </location>
    <ligand>
        <name>heme c</name>
        <dbReference type="ChEBI" id="CHEBI:61717"/>
    </ligand>
</feature>
<dbReference type="InterPro" id="IPR002326">
    <property type="entry name" value="Cyt_c1"/>
</dbReference>
<keyword evidence="6 8" id="KW-0408">Iron</keyword>
<dbReference type="RefSeq" id="WP_074201459.1">
    <property type="nucleotide sequence ID" value="NZ_FSRE01000003.1"/>
</dbReference>
<dbReference type="EMBL" id="FSRE01000003">
    <property type="protein sequence ID" value="SIO01701.1"/>
    <property type="molecule type" value="Genomic_DNA"/>
</dbReference>
<evidence type="ECO:0000256" key="9">
    <source>
        <dbReference type="SAM" id="Phobius"/>
    </source>
</evidence>
<evidence type="ECO:0000256" key="10">
    <source>
        <dbReference type="SAM" id="SignalP"/>
    </source>
</evidence>
<keyword evidence="2 8" id="KW-0349">Heme</keyword>
<dbReference type="PRINTS" id="PR00603">
    <property type="entry name" value="CYTOCHROMEC1"/>
</dbReference>
<keyword evidence="10" id="KW-0732">Signal</keyword>
<keyword evidence="12" id="KW-1185">Reference proteome</keyword>
<evidence type="ECO:0000256" key="4">
    <source>
        <dbReference type="ARBA" id="ARBA00022723"/>
    </source>
</evidence>
<dbReference type="PANTHER" id="PTHR10266">
    <property type="entry name" value="CYTOCHROME C1"/>
    <property type="match status" value="1"/>
</dbReference>
<accession>A0A1N6G2M7</accession>
<feature type="binding site" description="covalent" evidence="8">
    <location>
        <position position="152"/>
    </location>
    <ligand>
        <name>heme c</name>
        <dbReference type="ChEBI" id="CHEBI:61717"/>
    </ligand>
</feature>
<dbReference type="GO" id="GO:0046872">
    <property type="term" value="F:metal ion binding"/>
    <property type="evidence" value="ECO:0007669"/>
    <property type="project" value="UniProtKB-KW"/>
</dbReference>
<keyword evidence="4 8" id="KW-0479">Metal-binding</keyword>
<proteinExistence type="predicted"/>
<sequence length="220" mass="25225">MVKKFFAITVGLLLPLFAVAGGGHSGVELHKANNDLRDQASLRRGAIAFSDYCMACHTLKYIRYNRIARDLSWTDEEVVAKMAKGLSKPVDPVMARGDLKAIHQVLGTTPPDLSLVARLKGSDYIYSFLLGYFEKDPKKGVWDNHYLPGTAMPNVLEDKYRFAKVDEREALARDLTNFLEYVGEPIKVKRWDLGWKVLLFLFIFFIITYLLKKEYWRDVK</sequence>
<gene>
    <name evidence="11" type="ORF">SAMN05443662_1162</name>
</gene>
<protein>
    <submittedName>
        <fullName evidence="11">Ubiquinol-cytochrome c reductase cytochrome c1 subunit</fullName>
    </submittedName>
</protein>
<evidence type="ECO:0000256" key="8">
    <source>
        <dbReference type="PIRSR" id="PIRSR602326-1"/>
    </source>
</evidence>
<reference evidence="11 12" key="1">
    <citation type="submission" date="2016-11" db="EMBL/GenBank/DDBJ databases">
        <authorList>
            <person name="Jaros S."/>
            <person name="Januszkiewicz K."/>
            <person name="Wedrychowicz H."/>
        </authorList>
    </citation>
    <scope>NUCLEOTIDE SEQUENCE [LARGE SCALE GENOMIC DNA]</scope>
    <source>
        <strain evidence="11 12">DSM 17737</strain>
    </source>
</reference>
<evidence type="ECO:0000313" key="11">
    <source>
        <dbReference type="EMBL" id="SIO01701.1"/>
    </source>
</evidence>
<dbReference type="SUPFAM" id="SSF46626">
    <property type="entry name" value="Cytochrome c"/>
    <property type="match status" value="1"/>
</dbReference>
<keyword evidence="7 9" id="KW-0472">Membrane</keyword>
<dbReference type="STRING" id="364032.SAMN05443662_1162"/>
<evidence type="ECO:0000256" key="2">
    <source>
        <dbReference type="ARBA" id="ARBA00022617"/>
    </source>
</evidence>
<dbReference type="GO" id="GO:0016020">
    <property type="term" value="C:membrane"/>
    <property type="evidence" value="ECO:0007669"/>
    <property type="project" value="UniProtKB-SubCell"/>
</dbReference>
<evidence type="ECO:0000256" key="1">
    <source>
        <dbReference type="ARBA" id="ARBA00004370"/>
    </source>
</evidence>
<evidence type="ECO:0000256" key="6">
    <source>
        <dbReference type="ARBA" id="ARBA00023004"/>
    </source>
</evidence>
<feature type="binding site" description="covalent" evidence="8">
    <location>
        <position position="56"/>
    </location>
    <ligand>
        <name>heme c</name>
        <dbReference type="ChEBI" id="CHEBI:61717"/>
    </ligand>
</feature>
<dbReference type="AlphaFoldDB" id="A0A1N6G2M7"/>